<dbReference type="GO" id="GO:0045893">
    <property type="term" value="P:positive regulation of DNA-templated transcription"/>
    <property type="evidence" value="ECO:0007669"/>
    <property type="project" value="UniProtKB-ARBA"/>
</dbReference>
<dbReference type="RefSeq" id="WP_117895004.1">
    <property type="nucleotide sequence ID" value="NZ_CABJCV010000010.1"/>
</dbReference>
<dbReference type="Pfam" id="PF00072">
    <property type="entry name" value="Response_reg"/>
    <property type="match status" value="1"/>
</dbReference>
<proteinExistence type="predicted"/>
<dbReference type="InterPro" id="IPR036388">
    <property type="entry name" value="WH-like_DNA-bd_sf"/>
</dbReference>
<dbReference type="GO" id="GO:0032993">
    <property type="term" value="C:protein-DNA complex"/>
    <property type="evidence" value="ECO:0007669"/>
    <property type="project" value="TreeGrafter"/>
</dbReference>
<accession>A0A412G0P6</accession>
<dbReference type="SMART" id="SM00448">
    <property type="entry name" value="REC"/>
    <property type="match status" value="1"/>
</dbReference>
<dbReference type="Proteomes" id="UP000284178">
    <property type="component" value="Unassembled WGS sequence"/>
</dbReference>
<dbReference type="Gene3D" id="3.40.50.2300">
    <property type="match status" value="1"/>
</dbReference>
<keyword evidence="7" id="KW-0804">Transcription</keyword>
<dbReference type="PROSITE" id="PS51755">
    <property type="entry name" value="OMPR_PHOB"/>
    <property type="match status" value="1"/>
</dbReference>
<dbReference type="Gene3D" id="1.10.10.10">
    <property type="entry name" value="Winged helix-like DNA-binding domain superfamily/Winged helix DNA-binding domain"/>
    <property type="match status" value="1"/>
</dbReference>
<dbReference type="CDD" id="cd17620">
    <property type="entry name" value="REC_OmpR_KdpE-like"/>
    <property type="match status" value="1"/>
</dbReference>
<evidence type="ECO:0000256" key="7">
    <source>
        <dbReference type="ARBA" id="ARBA00023163"/>
    </source>
</evidence>
<organism evidence="12 13">
    <name type="scientific">Holdemania filiformis</name>
    <dbReference type="NCBI Taxonomy" id="61171"/>
    <lineage>
        <taxon>Bacteria</taxon>
        <taxon>Bacillati</taxon>
        <taxon>Bacillota</taxon>
        <taxon>Erysipelotrichia</taxon>
        <taxon>Erysipelotrichales</taxon>
        <taxon>Erysipelotrichaceae</taxon>
        <taxon>Holdemania</taxon>
    </lineage>
</organism>
<dbReference type="GeneID" id="83015595"/>
<feature type="domain" description="Response regulatory" evidence="10">
    <location>
        <begin position="7"/>
        <end position="120"/>
    </location>
</feature>
<gene>
    <name evidence="12" type="ORF">DWY25_09295</name>
</gene>
<feature type="modified residue" description="4-aspartylphosphate" evidence="8">
    <location>
        <position position="56"/>
    </location>
</feature>
<evidence type="ECO:0000256" key="2">
    <source>
        <dbReference type="ARBA" id="ARBA00022490"/>
    </source>
</evidence>
<dbReference type="PROSITE" id="PS50110">
    <property type="entry name" value="RESPONSE_REGULATORY"/>
    <property type="match status" value="1"/>
</dbReference>
<evidence type="ECO:0000313" key="13">
    <source>
        <dbReference type="Proteomes" id="UP000284178"/>
    </source>
</evidence>
<evidence type="ECO:0000259" key="11">
    <source>
        <dbReference type="PROSITE" id="PS51755"/>
    </source>
</evidence>
<evidence type="ECO:0000259" key="10">
    <source>
        <dbReference type="PROSITE" id="PS50110"/>
    </source>
</evidence>
<dbReference type="GO" id="GO:0000156">
    <property type="term" value="F:phosphorelay response regulator activity"/>
    <property type="evidence" value="ECO:0007669"/>
    <property type="project" value="TreeGrafter"/>
</dbReference>
<comment type="caution">
    <text evidence="12">The sequence shown here is derived from an EMBL/GenBank/DDBJ whole genome shotgun (WGS) entry which is preliminary data.</text>
</comment>
<feature type="domain" description="OmpR/PhoB-type" evidence="11">
    <location>
        <begin position="132"/>
        <end position="231"/>
    </location>
</feature>
<dbReference type="InterPro" id="IPR001789">
    <property type="entry name" value="Sig_transdc_resp-reg_receiver"/>
</dbReference>
<evidence type="ECO:0000256" key="3">
    <source>
        <dbReference type="ARBA" id="ARBA00022553"/>
    </source>
</evidence>
<keyword evidence="4" id="KW-0902">Two-component regulatory system</keyword>
<keyword evidence="2" id="KW-0963">Cytoplasm</keyword>
<dbReference type="FunFam" id="3.40.50.2300:FF:000021">
    <property type="entry name" value="Two-component system response regulator KdpE"/>
    <property type="match status" value="1"/>
</dbReference>
<keyword evidence="13" id="KW-1185">Reference proteome</keyword>
<dbReference type="SMART" id="SM00862">
    <property type="entry name" value="Trans_reg_C"/>
    <property type="match status" value="1"/>
</dbReference>
<keyword evidence="6 9" id="KW-0238">DNA-binding</keyword>
<dbReference type="InterPro" id="IPR039420">
    <property type="entry name" value="WalR-like"/>
</dbReference>
<evidence type="ECO:0000313" key="12">
    <source>
        <dbReference type="EMBL" id="RGR73997.1"/>
    </source>
</evidence>
<keyword evidence="3 8" id="KW-0597">Phosphoprotein</keyword>
<dbReference type="SUPFAM" id="SSF52172">
    <property type="entry name" value="CheY-like"/>
    <property type="match status" value="1"/>
</dbReference>
<feature type="DNA-binding region" description="OmpR/PhoB-type" evidence="9">
    <location>
        <begin position="132"/>
        <end position="231"/>
    </location>
</feature>
<dbReference type="Gene3D" id="6.10.250.690">
    <property type="match status" value="1"/>
</dbReference>
<dbReference type="Pfam" id="PF00486">
    <property type="entry name" value="Trans_reg_C"/>
    <property type="match status" value="1"/>
</dbReference>
<dbReference type="GO" id="GO:0000987">
    <property type="term" value="F:cis-regulatory region sequence-specific DNA binding"/>
    <property type="evidence" value="ECO:0007669"/>
    <property type="project" value="UniProtKB-ARBA"/>
</dbReference>
<keyword evidence="5" id="KW-0805">Transcription regulation</keyword>
<sequence length="239" mass="26951">MNKFTARILIVEDDPQIRNFISYVLSAEGFASDNAATAQSAMTLLTANVYDLMLLDLGLPDYDGMDVIRKVREWSEIPILVVSARDQDQEKAQALDAGADDYLTKPFSTTELMARIRVAIRHAFRQNTAAVQKVLTVRELSLDLEKRQVTLRGQPLHLTPMEYNLLSLFLRNSGKVLTTRYLISAIWGSGYGEDTQALRALMAGLRRKIEENPAKPRYIVTEIGVGYRLVEQEIQKGPY</sequence>
<evidence type="ECO:0000256" key="8">
    <source>
        <dbReference type="PROSITE-ProRule" id="PRU00169"/>
    </source>
</evidence>
<evidence type="ECO:0000256" key="4">
    <source>
        <dbReference type="ARBA" id="ARBA00023012"/>
    </source>
</evidence>
<dbReference type="AlphaFoldDB" id="A0A412G0P6"/>
<reference evidence="12 13" key="1">
    <citation type="submission" date="2018-08" db="EMBL/GenBank/DDBJ databases">
        <title>A genome reference for cultivated species of the human gut microbiota.</title>
        <authorList>
            <person name="Zou Y."/>
            <person name="Xue W."/>
            <person name="Luo G."/>
        </authorList>
    </citation>
    <scope>NUCLEOTIDE SEQUENCE [LARGE SCALE GENOMIC DNA]</scope>
    <source>
        <strain evidence="12 13">AF24-29</strain>
    </source>
</reference>
<protein>
    <submittedName>
        <fullName evidence="12">DNA-binding response regulator</fullName>
    </submittedName>
</protein>
<comment type="subcellular location">
    <subcellularLocation>
        <location evidence="1">Cytoplasm</location>
    </subcellularLocation>
</comment>
<evidence type="ECO:0000256" key="9">
    <source>
        <dbReference type="PROSITE-ProRule" id="PRU01091"/>
    </source>
</evidence>
<dbReference type="CDD" id="cd00383">
    <property type="entry name" value="trans_reg_C"/>
    <property type="match status" value="1"/>
</dbReference>
<dbReference type="EMBL" id="QRUP01000010">
    <property type="protein sequence ID" value="RGR73997.1"/>
    <property type="molecule type" value="Genomic_DNA"/>
</dbReference>
<dbReference type="GO" id="GO:0042802">
    <property type="term" value="F:identical protein binding"/>
    <property type="evidence" value="ECO:0007669"/>
    <property type="project" value="UniProtKB-ARBA"/>
</dbReference>
<evidence type="ECO:0000256" key="1">
    <source>
        <dbReference type="ARBA" id="ARBA00004496"/>
    </source>
</evidence>
<evidence type="ECO:0000256" key="6">
    <source>
        <dbReference type="ARBA" id="ARBA00023125"/>
    </source>
</evidence>
<dbReference type="PANTHER" id="PTHR48111">
    <property type="entry name" value="REGULATOR OF RPOS"/>
    <property type="match status" value="1"/>
</dbReference>
<evidence type="ECO:0000256" key="5">
    <source>
        <dbReference type="ARBA" id="ARBA00023015"/>
    </source>
</evidence>
<dbReference type="PANTHER" id="PTHR48111:SF50">
    <property type="entry name" value="KDP OPERON TRANSCRIPTIONAL REGULATORY PROTEIN KDPE"/>
    <property type="match status" value="1"/>
</dbReference>
<dbReference type="GO" id="GO:0005829">
    <property type="term" value="C:cytosol"/>
    <property type="evidence" value="ECO:0007669"/>
    <property type="project" value="TreeGrafter"/>
</dbReference>
<dbReference type="InterPro" id="IPR011006">
    <property type="entry name" value="CheY-like_superfamily"/>
</dbReference>
<name>A0A412G0P6_9FIRM</name>
<dbReference type="InterPro" id="IPR001867">
    <property type="entry name" value="OmpR/PhoB-type_DNA-bd"/>
</dbReference>